<dbReference type="AlphaFoldDB" id="A0A8K0HGU5"/>
<protein>
    <submittedName>
        <fullName evidence="2">Uncharacterized protein</fullName>
    </submittedName>
</protein>
<keyword evidence="3" id="KW-1185">Reference proteome</keyword>
<proteinExistence type="predicted"/>
<evidence type="ECO:0000313" key="2">
    <source>
        <dbReference type="EMBL" id="KAF3452140.1"/>
    </source>
</evidence>
<dbReference type="Proteomes" id="UP000796880">
    <property type="component" value="Unassembled WGS sequence"/>
</dbReference>
<gene>
    <name evidence="2" type="ORF">FNV43_RR08238</name>
</gene>
<feature type="region of interest" description="Disordered" evidence="1">
    <location>
        <begin position="1"/>
        <end position="26"/>
    </location>
</feature>
<comment type="caution">
    <text evidence="2">The sequence shown here is derived from an EMBL/GenBank/DDBJ whole genome shotgun (WGS) entry which is preliminary data.</text>
</comment>
<evidence type="ECO:0000313" key="3">
    <source>
        <dbReference type="Proteomes" id="UP000796880"/>
    </source>
</evidence>
<name>A0A8K0HGU5_9ROSA</name>
<accession>A0A8K0HGU5</accession>
<reference evidence="2" key="1">
    <citation type="submission" date="2020-03" db="EMBL/GenBank/DDBJ databases">
        <title>A high-quality chromosome-level genome assembly of a woody plant with both climbing and erect habits, Rhamnella rubrinervis.</title>
        <authorList>
            <person name="Lu Z."/>
            <person name="Yang Y."/>
            <person name="Zhu X."/>
            <person name="Sun Y."/>
        </authorList>
    </citation>
    <scope>NUCLEOTIDE SEQUENCE</scope>
    <source>
        <strain evidence="2">BYM</strain>
        <tissue evidence="2">Leaf</tissue>
    </source>
</reference>
<dbReference type="EMBL" id="VOIH02000003">
    <property type="protein sequence ID" value="KAF3452140.1"/>
    <property type="molecule type" value="Genomic_DNA"/>
</dbReference>
<evidence type="ECO:0000256" key="1">
    <source>
        <dbReference type="SAM" id="MobiDB-lite"/>
    </source>
</evidence>
<sequence>MGKTPPASQVLRRGQSSYGLQEGDSSRSAFVEEGRNNRVAVGVNSSLWGFPLVSVKAQYHLLMFTKTVARIGGCARMNICGQSLLTATSTKIRRIPSSKPRGLTDAVENRH</sequence>
<organism evidence="2 3">
    <name type="scientific">Rhamnella rubrinervis</name>
    <dbReference type="NCBI Taxonomy" id="2594499"/>
    <lineage>
        <taxon>Eukaryota</taxon>
        <taxon>Viridiplantae</taxon>
        <taxon>Streptophyta</taxon>
        <taxon>Embryophyta</taxon>
        <taxon>Tracheophyta</taxon>
        <taxon>Spermatophyta</taxon>
        <taxon>Magnoliopsida</taxon>
        <taxon>eudicotyledons</taxon>
        <taxon>Gunneridae</taxon>
        <taxon>Pentapetalae</taxon>
        <taxon>rosids</taxon>
        <taxon>fabids</taxon>
        <taxon>Rosales</taxon>
        <taxon>Rhamnaceae</taxon>
        <taxon>rhamnoid group</taxon>
        <taxon>Rhamneae</taxon>
        <taxon>Rhamnella</taxon>
    </lineage>
</organism>